<evidence type="ECO:0000313" key="2">
    <source>
        <dbReference type="Proteomes" id="UP000539111"/>
    </source>
</evidence>
<dbReference type="AlphaFoldDB" id="A0A7Z0D4A8"/>
<keyword evidence="2" id="KW-1185">Reference proteome</keyword>
<gene>
    <name evidence="1" type="ORF">BJY26_002930</name>
</gene>
<comment type="caution">
    <text evidence="1">The sequence shown here is derived from an EMBL/GenBank/DDBJ whole genome shotgun (WGS) entry which is preliminary data.</text>
</comment>
<name>A0A7Z0D4A8_9MICO</name>
<proteinExistence type="predicted"/>
<organism evidence="1 2">
    <name type="scientific">Spelaeicoccus albus</name>
    <dbReference type="NCBI Taxonomy" id="1280376"/>
    <lineage>
        <taxon>Bacteria</taxon>
        <taxon>Bacillati</taxon>
        <taxon>Actinomycetota</taxon>
        <taxon>Actinomycetes</taxon>
        <taxon>Micrococcales</taxon>
        <taxon>Brevibacteriaceae</taxon>
        <taxon>Spelaeicoccus</taxon>
    </lineage>
</organism>
<protein>
    <submittedName>
        <fullName evidence="1">Uncharacterized protein</fullName>
    </submittedName>
</protein>
<dbReference type="Proteomes" id="UP000539111">
    <property type="component" value="Unassembled WGS sequence"/>
</dbReference>
<accession>A0A7Z0D4A8</accession>
<evidence type="ECO:0000313" key="1">
    <source>
        <dbReference type="EMBL" id="NYI68624.1"/>
    </source>
</evidence>
<sequence length="45" mass="4940">MRYRALGKDPGGAMRIPGRIADRVKCSVPKADSAMTDHDRIGVNR</sequence>
<dbReference type="EMBL" id="JACBZP010000001">
    <property type="protein sequence ID" value="NYI68624.1"/>
    <property type="molecule type" value="Genomic_DNA"/>
</dbReference>
<reference evidence="1 2" key="1">
    <citation type="submission" date="2020-07" db="EMBL/GenBank/DDBJ databases">
        <title>Sequencing the genomes of 1000 actinobacteria strains.</title>
        <authorList>
            <person name="Klenk H.-P."/>
        </authorList>
    </citation>
    <scope>NUCLEOTIDE SEQUENCE [LARGE SCALE GENOMIC DNA]</scope>
    <source>
        <strain evidence="1 2">DSM 26341</strain>
    </source>
</reference>